<accession>A0A8T0VDG1</accession>
<feature type="transmembrane region" description="Helical" evidence="1">
    <location>
        <begin position="6"/>
        <end position="24"/>
    </location>
</feature>
<evidence type="ECO:0000256" key="1">
    <source>
        <dbReference type="SAM" id="Phobius"/>
    </source>
</evidence>
<keyword evidence="1" id="KW-0472">Membrane</keyword>
<dbReference type="AlphaFoldDB" id="A0A8T0VDG1"/>
<keyword evidence="1" id="KW-0812">Transmembrane</keyword>
<evidence type="ECO:0000313" key="3">
    <source>
        <dbReference type="Proteomes" id="UP000823388"/>
    </source>
</evidence>
<organism evidence="2 3">
    <name type="scientific">Panicum virgatum</name>
    <name type="common">Blackwell switchgrass</name>
    <dbReference type="NCBI Taxonomy" id="38727"/>
    <lineage>
        <taxon>Eukaryota</taxon>
        <taxon>Viridiplantae</taxon>
        <taxon>Streptophyta</taxon>
        <taxon>Embryophyta</taxon>
        <taxon>Tracheophyta</taxon>
        <taxon>Spermatophyta</taxon>
        <taxon>Magnoliopsida</taxon>
        <taxon>Liliopsida</taxon>
        <taxon>Poales</taxon>
        <taxon>Poaceae</taxon>
        <taxon>PACMAD clade</taxon>
        <taxon>Panicoideae</taxon>
        <taxon>Panicodae</taxon>
        <taxon>Paniceae</taxon>
        <taxon>Panicinae</taxon>
        <taxon>Panicum</taxon>
        <taxon>Panicum sect. Hiantes</taxon>
    </lineage>
</organism>
<sequence>MLGSFWALWGRGISYVICIYDYFFGFQTKNKNFESYLVKKVSNLTVSWQSFNNYDENYFSNEFPIFAVTSPMNGILERVGQKEGGPSMTVDQIISVLNDLKCISTTRDPEQFTFGKTCI</sequence>
<gene>
    <name evidence="2" type="ORF">PVAP13_2NG329412</name>
</gene>
<keyword evidence="3" id="KW-1185">Reference proteome</keyword>
<proteinExistence type="predicted"/>
<reference evidence="2" key="1">
    <citation type="submission" date="2020-05" db="EMBL/GenBank/DDBJ databases">
        <title>WGS assembly of Panicum virgatum.</title>
        <authorList>
            <person name="Lovell J.T."/>
            <person name="Jenkins J."/>
            <person name="Shu S."/>
            <person name="Juenger T.E."/>
            <person name="Schmutz J."/>
        </authorList>
    </citation>
    <scope>NUCLEOTIDE SEQUENCE</scope>
    <source>
        <strain evidence="2">AP13</strain>
    </source>
</reference>
<dbReference type="Proteomes" id="UP000823388">
    <property type="component" value="Chromosome 2N"/>
</dbReference>
<name>A0A8T0VDG1_PANVG</name>
<dbReference type="EMBL" id="CM029040">
    <property type="protein sequence ID" value="KAG2634841.1"/>
    <property type="molecule type" value="Genomic_DNA"/>
</dbReference>
<protein>
    <submittedName>
        <fullName evidence="2">Uncharacterized protein</fullName>
    </submittedName>
</protein>
<keyword evidence="1" id="KW-1133">Transmembrane helix</keyword>
<comment type="caution">
    <text evidence="2">The sequence shown here is derived from an EMBL/GenBank/DDBJ whole genome shotgun (WGS) entry which is preliminary data.</text>
</comment>
<evidence type="ECO:0000313" key="2">
    <source>
        <dbReference type="EMBL" id="KAG2634841.1"/>
    </source>
</evidence>